<dbReference type="Pfam" id="PF00535">
    <property type="entry name" value="Glycos_transf_2"/>
    <property type="match status" value="1"/>
</dbReference>
<dbReference type="GO" id="GO:0016740">
    <property type="term" value="F:transferase activity"/>
    <property type="evidence" value="ECO:0007669"/>
    <property type="project" value="UniProtKB-KW"/>
</dbReference>
<feature type="domain" description="Glycosyltransferase 2-like" evidence="1">
    <location>
        <begin position="6"/>
        <end position="137"/>
    </location>
</feature>
<dbReference type="PANTHER" id="PTHR43685:SF2">
    <property type="entry name" value="GLYCOSYLTRANSFERASE 2-LIKE DOMAIN-CONTAINING PROTEIN"/>
    <property type="match status" value="1"/>
</dbReference>
<dbReference type="PANTHER" id="PTHR43685">
    <property type="entry name" value="GLYCOSYLTRANSFERASE"/>
    <property type="match status" value="1"/>
</dbReference>
<reference evidence="2 3" key="1">
    <citation type="submission" date="2016-09" db="EMBL/GenBank/DDBJ databases">
        <title>Serratia marcescens MSU-97 and epiphytic antimycotic-producing bacteria.</title>
        <authorList>
            <person name="Matilla M.A."/>
        </authorList>
    </citation>
    <scope>NUCLEOTIDE SEQUENCE [LARGE SCALE GENOMIC DNA]</scope>
    <source>
        <strain evidence="2 3">MSU-97</strain>
    </source>
</reference>
<name>A0A1Q4P1E1_SERMA</name>
<dbReference type="SUPFAM" id="SSF53448">
    <property type="entry name" value="Nucleotide-diphospho-sugar transferases"/>
    <property type="match status" value="1"/>
</dbReference>
<evidence type="ECO:0000313" key="2">
    <source>
        <dbReference type="EMBL" id="OKB66947.1"/>
    </source>
</evidence>
<dbReference type="OrthoDB" id="9801954at2"/>
<keyword evidence="2" id="KW-0808">Transferase</keyword>
<accession>A0A1Q4P1E1</accession>
<sequence length="300" mass="33919">MSIKVSVIIPTYGRSELLARAIDSVLAQTHRPVEIVVVDDNPPDDPQRQATRERLAGYIAAGQIVYCPRARNGGGARARNSGILRATGEYLTFLDDDDFYHPEKIARQLAFMQRGDYPVSLCDMDILQAGQISAERYYRARCDGLEDFMLAGVAYTPMIMMRREAAIAVRGFFNTPRYQDHIFLYRLLAAGMRIGTLHERLAVHNDHDGERITSSPKGILGYHNKMQFERRLMPQISPRARKVMRLRHTCITSRIITDSQSRLGGVLHGMKGIIYVNSGLMAGVYVKNILRNVFFRGVPF</sequence>
<dbReference type="InterPro" id="IPR001173">
    <property type="entry name" value="Glyco_trans_2-like"/>
</dbReference>
<dbReference type="AlphaFoldDB" id="A0A1Q4P1E1"/>
<evidence type="ECO:0000313" key="3">
    <source>
        <dbReference type="Proteomes" id="UP000185770"/>
    </source>
</evidence>
<evidence type="ECO:0000259" key="1">
    <source>
        <dbReference type="Pfam" id="PF00535"/>
    </source>
</evidence>
<dbReference type="CDD" id="cd00761">
    <property type="entry name" value="Glyco_tranf_GTA_type"/>
    <property type="match status" value="1"/>
</dbReference>
<dbReference type="Proteomes" id="UP000185770">
    <property type="component" value="Unassembled WGS sequence"/>
</dbReference>
<dbReference type="InterPro" id="IPR050834">
    <property type="entry name" value="Glycosyltransf_2"/>
</dbReference>
<organism evidence="2 3">
    <name type="scientific">Serratia marcescens</name>
    <dbReference type="NCBI Taxonomy" id="615"/>
    <lineage>
        <taxon>Bacteria</taxon>
        <taxon>Pseudomonadati</taxon>
        <taxon>Pseudomonadota</taxon>
        <taxon>Gammaproteobacteria</taxon>
        <taxon>Enterobacterales</taxon>
        <taxon>Yersiniaceae</taxon>
        <taxon>Serratia</taxon>
    </lineage>
</organism>
<gene>
    <name evidence="2" type="ORF">BHU62_09930</name>
</gene>
<comment type="caution">
    <text evidence="2">The sequence shown here is derived from an EMBL/GenBank/DDBJ whole genome shotgun (WGS) entry which is preliminary data.</text>
</comment>
<proteinExistence type="predicted"/>
<dbReference type="EMBL" id="MJAO01000008">
    <property type="protein sequence ID" value="OKB66947.1"/>
    <property type="molecule type" value="Genomic_DNA"/>
</dbReference>
<dbReference type="RefSeq" id="WP_073531890.1">
    <property type="nucleotide sequence ID" value="NZ_MJAO01000008.1"/>
</dbReference>
<dbReference type="InterPro" id="IPR029044">
    <property type="entry name" value="Nucleotide-diphossugar_trans"/>
</dbReference>
<dbReference type="Gene3D" id="3.90.550.10">
    <property type="entry name" value="Spore Coat Polysaccharide Biosynthesis Protein SpsA, Chain A"/>
    <property type="match status" value="1"/>
</dbReference>
<protein>
    <submittedName>
        <fullName evidence="2">Glycosyl transferase</fullName>
    </submittedName>
</protein>